<dbReference type="RefSeq" id="YP_009481093.1">
    <property type="nucleotide sequence ID" value="NC_037665.1"/>
</dbReference>
<dbReference type="EMBL" id="MG011691">
    <property type="protein sequence ID" value="AVK77097.1"/>
    <property type="molecule type" value="Genomic_DNA"/>
</dbReference>
<accession>A0A2U7UF70</accession>
<dbReference type="PANTHER" id="PTHR24637">
    <property type="entry name" value="COLLAGEN"/>
    <property type="match status" value="1"/>
</dbReference>
<dbReference type="Proteomes" id="UP000249758">
    <property type="component" value="Segment"/>
</dbReference>
<organism evidence="2">
    <name type="scientific">Pandoravirus macleodensis</name>
    <dbReference type="NCBI Taxonomy" id="2107707"/>
    <lineage>
        <taxon>Viruses</taxon>
        <taxon>Pandoravirus</taxon>
    </lineage>
</organism>
<proteinExistence type="predicted"/>
<evidence type="ECO:0000313" key="2">
    <source>
        <dbReference type="EMBL" id="AVK77097.1"/>
    </source>
</evidence>
<reference evidence="2" key="1">
    <citation type="journal article" date="2018" name="Nat. Commun.">
        <title>Diversity and evolution of the emerging Pandoraviridae family.</title>
        <authorList>
            <person name="Legendre M."/>
            <person name="Fabre E."/>
            <person name="Poirot O."/>
            <person name="Jeudy S."/>
            <person name="Lartigue A."/>
            <person name="Alempic J.M."/>
            <person name="Beucher L."/>
            <person name="Philippe N."/>
            <person name="Bertaux L."/>
            <person name="Christo-Foroux E."/>
            <person name="Labadie K."/>
            <person name="Coute Y."/>
            <person name="Abergel C."/>
            <person name="Claverie J.M."/>
        </authorList>
    </citation>
    <scope>NUCLEOTIDE SEQUENCE [LARGE SCALE GENOMIC DNA]</scope>
    <source>
        <strain evidence="2">Macleodensis</strain>
    </source>
</reference>
<sequence length="274" mass="26942">MENRDDCHHSSSDGECDSFEDCTPPTSPRLCGRVVVSPGGTGAMGLAGPPGPPGPPGAPGIGARGPRGPPGPPGEAGLSGPPGQQGPPGTPGVAGTIGPPGAPGPTAPAVGFSGLIRPGTVLNVGPFGATGVSLFETSSRPGLYNTGAFDDTIFVAPIASTYRFSGAVYVPDTVVTAPGETLRLVLVLLPAAGGGTRVIRTSALPIALGPLAGIGVAGYTLSVNATMDLDVGDRVIMILFNDTPNAVTVSSGTLGDTSATWFDGNATGQPARVI</sequence>
<dbReference type="GeneID" id="36841552"/>
<dbReference type="KEGG" id="vg:36841552"/>
<evidence type="ECO:0000256" key="1">
    <source>
        <dbReference type="SAM" id="MobiDB-lite"/>
    </source>
</evidence>
<gene>
    <name evidence="2" type="ORF">pmac_cds_409</name>
</gene>
<protein>
    <recommendedName>
        <fullName evidence="3">Collagen triple helix incomplete domain containing protein</fullName>
    </recommendedName>
</protein>
<feature type="compositionally biased region" description="Basic and acidic residues" evidence="1">
    <location>
        <begin position="1"/>
        <end position="12"/>
    </location>
</feature>
<name>A0A2U7UF70_9VIRU</name>
<dbReference type="PANTHER" id="PTHR24637:SF421">
    <property type="entry name" value="CUTICLE COLLAGEN DPY-2"/>
    <property type="match status" value="1"/>
</dbReference>
<evidence type="ECO:0008006" key="3">
    <source>
        <dbReference type="Google" id="ProtNLM"/>
    </source>
</evidence>
<feature type="region of interest" description="Disordered" evidence="1">
    <location>
        <begin position="1"/>
        <end position="108"/>
    </location>
</feature>
<feature type="compositionally biased region" description="Pro residues" evidence="1">
    <location>
        <begin position="49"/>
        <end position="58"/>
    </location>
</feature>